<comment type="subcellular location">
    <subcellularLocation>
        <location evidence="1">Secreted</location>
    </subcellularLocation>
</comment>
<proteinExistence type="predicted"/>
<dbReference type="PRINTS" id="PR00313">
    <property type="entry name" value="CABNDNGRPT"/>
</dbReference>
<evidence type="ECO:0000256" key="3">
    <source>
        <dbReference type="ARBA" id="ARBA00022737"/>
    </source>
</evidence>
<dbReference type="InterPro" id="IPR013858">
    <property type="entry name" value="Peptidase_M10B_C"/>
</dbReference>
<evidence type="ECO:0000313" key="5">
    <source>
        <dbReference type="EMBL" id="SKA55086.1"/>
    </source>
</evidence>
<evidence type="ECO:0000256" key="2">
    <source>
        <dbReference type="ARBA" id="ARBA00022525"/>
    </source>
</evidence>
<evidence type="ECO:0000313" key="6">
    <source>
        <dbReference type="Proteomes" id="UP000190162"/>
    </source>
</evidence>
<dbReference type="PROSITE" id="PS00330">
    <property type="entry name" value="HEMOLYSIN_CALCIUM"/>
    <property type="match status" value="1"/>
</dbReference>
<reference evidence="6" key="1">
    <citation type="submission" date="2017-02" db="EMBL/GenBank/DDBJ databases">
        <authorList>
            <person name="Varghese N."/>
            <person name="Submissions S."/>
        </authorList>
    </citation>
    <scope>NUCLEOTIDE SEQUENCE [LARGE SCALE GENOMIC DNA]</scope>
    <source>
        <strain evidence="6">DSM 22720</strain>
    </source>
</reference>
<dbReference type="GO" id="GO:0005509">
    <property type="term" value="F:calcium ion binding"/>
    <property type="evidence" value="ECO:0007669"/>
    <property type="project" value="InterPro"/>
</dbReference>
<dbReference type="AlphaFoldDB" id="A0A1T4UR17"/>
<dbReference type="EMBL" id="FUXU01000025">
    <property type="protein sequence ID" value="SKA55086.1"/>
    <property type="molecule type" value="Genomic_DNA"/>
</dbReference>
<dbReference type="InterPro" id="IPR018511">
    <property type="entry name" value="Hemolysin-typ_Ca-bd_CS"/>
</dbReference>
<gene>
    <name evidence="5" type="ORF">SAMN02745132_02269</name>
</gene>
<dbReference type="Gene3D" id="2.150.10.10">
    <property type="entry name" value="Serralysin-like metalloprotease, C-terminal"/>
    <property type="match status" value="1"/>
</dbReference>
<evidence type="ECO:0000256" key="1">
    <source>
        <dbReference type="ARBA" id="ARBA00004613"/>
    </source>
</evidence>
<sequence length="234" mass="24473">MSQAVNVSNLASFDDLTSQLSLSEQEGNAQLNILSGGDIVQKIILTGISMDALVNGDASSLSQSEQLAAVVNRGVLHLGDNIGTAANDSLIAESGGQSLFGMDGDDTLRGGTGNDILTGGEGDDIFQWLESSLSTPNNSDTVTDFQLGQDKIDILDLLPDLGAAPSVNDLLPYFDDAEVDSNGTITLQILSGTHEQTIVMQNMDISTSGLDLAAGAQTSDIINALYDQQAFKFD</sequence>
<evidence type="ECO:0000259" key="4">
    <source>
        <dbReference type="Pfam" id="PF08548"/>
    </source>
</evidence>
<name>A0A1T4UR17_9GAMM</name>
<feature type="domain" description="Peptidase M10 serralysin C-terminal" evidence="4">
    <location>
        <begin position="110"/>
        <end position="160"/>
    </location>
</feature>
<dbReference type="SUPFAM" id="SSF51120">
    <property type="entry name" value="beta-Roll"/>
    <property type="match status" value="1"/>
</dbReference>
<protein>
    <submittedName>
        <fullName evidence="5">Type I secretion C-terminal target domain (VC_A0849 subclass)</fullName>
    </submittedName>
</protein>
<organism evidence="5 6">
    <name type="scientific">Enterovibrio nigricans DSM 22720</name>
    <dbReference type="NCBI Taxonomy" id="1121868"/>
    <lineage>
        <taxon>Bacteria</taxon>
        <taxon>Pseudomonadati</taxon>
        <taxon>Pseudomonadota</taxon>
        <taxon>Gammaproteobacteria</taxon>
        <taxon>Vibrionales</taxon>
        <taxon>Vibrionaceae</taxon>
        <taxon>Enterovibrio</taxon>
    </lineage>
</organism>
<dbReference type="Pfam" id="PF08548">
    <property type="entry name" value="Peptidase_M10_C"/>
    <property type="match status" value="1"/>
</dbReference>
<keyword evidence="6" id="KW-1185">Reference proteome</keyword>
<accession>A0A1T4UR17</accession>
<dbReference type="InterPro" id="IPR011049">
    <property type="entry name" value="Serralysin-like_metalloprot_C"/>
</dbReference>
<keyword evidence="3" id="KW-0677">Repeat</keyword>
<keyword evidence="2" id="KW-0964">Secreted</keyword>
<dbReference type="GO" id="GO:0005615">
    <property type="term" value="C:extracellular space"/>
    <property type="evidence" value="ECO:0007669"/>
    <property type="project" value="InterPro"/>
</dbReference>
<dbReference type="Proteomes" id="UP000190162">
    <property type="component" value="Unassembled WGS sequence"/>
</dbReference>